<dbReference type="EMBL" id="CASHTH010000757">
    <property type="protein sequence ID" value="CAI8007227.1"/>
    <property type="molecule type" value="Genomic_DNA"/>
</dbReference>
<proteinExistence type="predicted"/>
<name>A0AA35WBK7_GEOBA</name>
<accession>A0AA35WBK7</accession>
<gene>
    <name evidence="1" type="ORF">GBAR_LOCUS5110</name>
</gene>
<protein>
    <submittedName>
        <fullName evidence="1">RAD50-interacting protein 1</fullName>
    </submittedName>
</protein>
<keyword evidence="2" id="KW-1185">Reference proteome</keyword>
<dbReference type="Pfam" id="PF04437">
    <property type="entry name" value="RINT1_TIP1"/>
    <property type="match status" value="2"/>
</dbReference>
<evidence type="ECO:0000313" key="1">
    <source>
        <dbReference type="EMBL" id="CAI8007227.1"/>
    </source>
</evidence>
<comment type="caution">
    <text evidence="1">The sequence shown here is derived from an EMBL/GenBank/DDBJ whole genome shotgun (WGS) entry which is preliminary data.</text>
</comment>
<dbReference type="InterPro" id="IPR042044">
    <property type="entry name" value="EXOC6PINT-1/Sec15/Tip20_C_dom2"/>
</dbReference>
<dbReference type="PROSITE" id="PS51386">
    <property type="entry name" value="RINT1_TIP20"/>
    <property type="match status" value="2"/>
</dbReference>
<dbReference type="PANTHER" id="PTHR13520:SF0">
    <property type="entry name" value="RAD50-INTERACTING PROTEIN 1"/>
    <property type="match status" value="1"/>
</dbReference>
<dbReference type="GO" id="GO:0006890">
    <property type="term" value="P:retrograde vesicle-mediated transport, Golgi to endoplasmic reticulum"/>
    <property type="evidence" value="ECO:0007669"/>
    <property type="project" value="InterPro"/>
</dbReference>
<dbReference type="PANTHER" id="PTHR13520">
    <property type="entry name" value="RAD50-INTERACTING PROTEIN 1 RINT-1"/>
    <property type="match status" value="1"/>
</dbReference>
<sequence length="437" mass="49262">MDDPLLYPVEQLVQPLRRRFRYHFLEDRRTNLLEKPEWCFTQMSSWIRSHTPFLEKLVQPLLEAAGLHHVDAVDMVQDDLLMAHLIDELLLFNRELMLLGYPPSSPSPLSLLLDTTSFSKWIALERQYRYRNLPSEIHQLKFVGLQRDLILDFLHDIVAAGDGTTSGTGPLSPLLCSQLNGCSYITAVLREWGEMKFFVSLHYSEQDHTSSSSDHPLPTGRPDIDTILQLRRQDSAFAEVEGNVFSAVSSEFRTHSGVLQDRLVQQELERDAGEVAWQELSVSLSAVLPQLQGQLAFLRDHLSTPQFAAVFQRTANHIDQVLFSEVILSTHFGVGGANQLNFDLTAGFLPVLSQFCEDDLSARQLMERCRESCRLLTLFPGSAKLLQELLVGVVRGGATTPIETYTAAVTTLNEFGVHTLEPVQAYQILSNMIVQQT</sequence>
<evidence type="ECO:0000313" key="2">
    <source>
        <dbReference type="Proteomes" id="UP001174909"/>
    </source>
</evidence>
<dbReference type="Proteomes" id="UP001174909">
    <property type="component" value="Unassembled WGS sequence"/>
</dbReference>
<dbReference type="GO" id="GO:0006888">
    <property type="term" value="P:endoplasmic reticulum to Golgi vesicle-mediated transport"/>
    <property type="evidence" value="ECO:0007669"/>
    <property type="project" value="InterPro"/>
</dbReference>
<reference evidence="1" key="1">
    <citation type="submission" date="2023-03" db="EMBL/GenBank/DDBJ databases">
        <authorList>
            <person name="Steffen K."/>
            <person name="Cardenas P."/>
        </authorList>
    </citation>
    <scope>NUCLEOTIDE SEQUENCE</scope>
</reference>
<dbReference type="InterPro" id="IPR007528">
    <property type="entry name" value="RINT1_Tip20"/>
</dbReference>
<dbReference type="Gene3D" id="1.20.58.670">
    <property type="entry name" value="Dsl1p vesicle tethering complex, Tip20p subunit, domain D"/>
    <property type="match status" value="1"/>
</dbReference>
<dbReference type="GO" id="GO:0070939">
    <property type="term" value="C:Dsl1/NZR complex"/>
    <property type="evidence" value="ECO:0007669"/>
    <property type="project" value="InterPro"/>
</dbReference>
<dbReference type="GO" id="GO:0060628">
    <property type="term" value="P:regulation of ER to Golgi vesicle-mediated transport"/>
    <property type="evidence" value="ECO:0007669"/>
    <property type="project" value="TreeGrafter"/>
</dbReference>
<dbReference type="AlphaFoldDB" id="A0AA35WBK7"/>
<organism evidence="1 2">
    <name type="scientific">Geodia barretti</name>
    <name type="common">Barrett's horny sponge</name>
    <dbReference type="NCBI Taxonomy" id="519541"/>
    <lineage>
        <taxon>Eukaryota</taxon>
        <taxon>Metazoa</taxon>
        <taxon>Porifera</taxon>
        <taxon>Demospongiae</taxon>
        <taxon>Heteroscleromorpha</taxon>
        <taxon>Tetractinellida</taxon>
        <taxon>Astrophorina</taxon>
        <taxon>Geodiidae</taxon>
        <taxon>Geodia</taxon>
    </lineage>
</organism>